<keyword evidence="2" id="KW-1185">Reference proteome</keyword>
<comment type="caution">
    <text evidence="1">The sequence shown here is derived from an EMBL/GenBank/DDBJ whole genome shotgun (WGS) entry which is preliminary data.</text>
</comment>
<accession>A0ABS8IR64</accession>
<protein>
    <submittedName>
        <fullName evidence="1">Uncharacterized protein</fullName>
    </submittedName>
</protein>
<sequence length="373" mass="38788">MKAVLVHIPCLPWECIARDDAAQFVPSLLAMIEGGSAGPLPPVGPDPLMDGVILTGRRPADNGLLTRQAPRPDGFGTDLASAMLLKTPTVTDYMDAAGIRCASVNLRATNFGALPNGVVAGDAFFEIRARTFDDWGIPPGALAPLDMAGELADLRVHPEDLQAAQLGPLMAREAQGDTATQLRTMAKALSESTGAHSVATHLVEHGAYDVCMVRYPMFAQLGGQFAEPATMPTGKGAAWLLIELIDKFVARLKFLAGEDAVFMVTGGLEGKPFWIAHGAGIPADQLWPQGASLYDVAPSLLALFGLKDGAMPGSARCGRQQLVQASAPTAASAGPAVIPDGFPCAPAAPSVAQQEILERQRAAAAEAAARAAP</sequence>
<dbReference type="EMBL" id="JAJHPV010000009">
    <property type="protein sequence ID" value="MCC6070243.1"/>
    <property type="molecule type" value="Genomic_DNA"/>
</dbReference>
<evidence type="ECO:0000313" key="2">
    <source>
        <dbReference type="Proteomes" id="UP001198701"/>
    </source>
</evidence>
<organism evidence="1 2">
    <name type="scientific">Massilia agrisoli</name>
    <dbReference type="NCBI Taxonomy" id="2892444"/>
    <lineage>
        <taxon>Bacteria</taxon>
        <taxon>Pseudomonadati</taxon>
        <taxon>Pseudomonadota</taxon>
        <taxon>Betaproteobacteria</taxon>
        <taxon>Burkholderiales</taxon>
        <taxon>Oxalobacteraceae</taxon>
        <taxon>Telluria group</taxon>
        <taxon>Massilia</taxon>
    </lineage>
</organism>
<dbReference type="RefSeq" id="WP_229431175.1">
    <property type="nucleotide sequence ID" value="NZ_JAJHPV010000009.1"/>
</dbReference>
<dbReference type="SUPFAM" id="SSF53649">
    <property type="entry name" value="Alkaline phosphatase-like"/>
    <property type="match status" value="1"/>
</dbReference>
<dbReference type="Proteomes" id="UP001198701">
    <property type="component" value="Unassembled WGS sequence"/>
</dbReference>
<dbReference type="InterPro" id="IPR017850">
    <property type="entry name" value="Alkaline_phosphatase_core_sf"/>
</dbReference>
<proteinExistence type="predicted"/>
<dbReference type="Gene3D" id="3.40.720.10">
    <property type="entry name" value="Alkaline Phosphatase, subunit A"/>
    <property type="match status" value="1"/>
</dbReference>
<name>A0ABS8IR64_9BURK</name>
<reference evidence="1 2" key="1">
    <citation type="submission" date="2021-11" db="EMBL/GenBank/DDBJ databases">
        <authorList>
            <person name="Huq M.A."/>
        </authorList>
    </citation>
    <scope>NUCLEOTIDE SEQUENCE [LARGE SCALE GENOMIC DNA]</scope>
    <source>
        <strain evidence="1 2">MAHUQ-52</strain>
    </source>
</reference>
<evidence type="ECO:0000313" key="1">
    <source>
        <dbReference type="EMBL" id="MCC6070243.1"/>
    </source>
</evidence>
<gene>
    <name evidence="1" type="ORF">LMJ30_04615</name>
</gene>